<evidence type="ECO:0000256" key="8">
    <source>
        <dbReference type="SAM" id="Phobius"/>
    </source>
</evidence>
<comment type="similarity">
    <text evidence="2">Belongs to the GLUTAMINE DUMPER 1 (TC 9.B.60) family.</text>
</comment>
<evidence type="ECO:0000313" key="9">
    <source>
        <dbReference type="EMBL" id="KAF2282751.1"/>
    </source>
</evidence>
<comment type="subcellular location">
    <subcellularLocation>
        <location evidence="1">Membrane</location>
        <topology evidence="1">Single-pass membrane protein</topology>
    </subcellularLocation>
</comment>
<protein>
    <submittedName>
        <fullName evidence="9">Uncharacterized protein</fullName>
    </submittedName>
</protein>
<keyword evidence="5" id="KW-0029">Amino-acid transport</keyword>
<evidence type="ECO:0000256" key="7">
    <source>
        <dbReference type="ARBA" id="ARBA00023136"/>
    </source>
</evidence>
<keyword evidence="4 8" id="KW-0812">Transmembrane</keyword>
<evidence type="ECO:0000256" key="6">
    <source>
        <dbReference type="ARBA" id="ARBA00022989"/>
    </source>
</evidence>
<evidence type="ECO:0000256" key="3">
    <source>
        <dbReference type="ARBA" id="ARBA00022448"/>
    </source>
</evidence>
<reference evidence="9 10" key="1">
    <citation type="journal article" date="2020" name="Mol. Plant">
        <title>The Chromosome-Based Rubber Tree Genome Provides New Insights into Spurge Genome Evolution and Rubber Biosynthesis.</title>
        <authorList>
            <person name="Liu J."/>
            <person name="Shi C."/>
            <person name="Shi C.C."/>
            <person name="Li W."/>
            <person name="Zhang Q.J."/>
            <person name="Zhang Y."/>
            <person name="Li K."/>
            <person name="Lu H.F."/>
            <person name="Shi C."/>
            <person name="Zhu S.T."/>
            <person name="Xiao Z.Y."/>
            <person name="Nan H."/>
            <person name="Yue Y."/>
            <person name="Zhu X.G."/>
            <person name="Wu Y."/>
            <person name="Hong X.N."/>
            <person name="Fan G.Y."/>
            <person name="Tong Y."/>
            <person name="Zhang D."/>
            <person name="Mao C.L."/>
            <person name="Liu Y.L."/>
            <person name="Hao S.J."/>
            <person name="Liu W.Q."/>
            <person name="Lv M.Q."/>
            <person name="Zhang H.B."/>
            <person name="Liu Y."/>
            <person name="Hu-Tang G.R."/>
            <person name="Wang J.P."/>
            <person name="Wang J.H."/>
            <person name="Sun Y.H."/>
            <person name="Ni S.B."/>
            <person name="Chen W.B."/>
            <person name="Zhang X.C."/>
            <person name="Jiao Y.N."/>
            <person name="Eichler E.E."/>
            <person name="Li G.H."/>
            <person name="Liu X."/>
            <person name="Gao L.Z."/>
        </authorList>
    </citation>
    <scope>NUCLEOTIDE SEQUENCE [LARGE SCALE GENOMIC DNA]</scope>
    <source>
        <strain evidence="10">cv. GT1</strain>
        <tissue evidence="9">Leaf</tissue>
    </source>
</reference>
<dbReference type="EMBL" id="JAAGAX010000067">
    <property type="protein sequence ID" value="KAF2282751.1"/>
    <property type="molecule type" value="Genomic_DNA"/>
</dbReference>
<dbReference type="InterPro" id="IPR040359">
    <property type="entry name" value="GDU"/>
</dbReference>
<evidence type="ECO:0000256" key="1">
    <source>
        <dbReference type="ARBA" id="ARBA00004167"/>
    </source>
</evidence>
<dbReference type="AlphaFoldDB" id="A0A6A6K1P2"/>
<evidence type="ECO:0000256" key="2">
    <source>
        <dbReference type="ARBA" id="ARBA00009977"/>
    </source>
</evidence>
<dbReference type="GO" id="GO:0080143">
    <property type="term" value="P:regulation of amino acid export"/>
    <property type="evidence" value="ECO:0007669"/>
    <property type="project" value="InterPro"/>
</dbReference>
<proteinExistence type="inferred from homology"/>
<dbReference type="GO" id="GO:0006865">
    <property type="term" value="P:amino acid transport"/>
    <property type="evidence" value="ECO:0007669"/>
    <property type="project" value="UniProtKB-KW"/>
</dbReference>
<dbReference type="PANTHER" id="PTHR33228:SF76">
    <property type="entry name" value="PROTEIN GLUTAMINE DUMPER 7"/>
    <property type="match status" value="1"/>
</dbReference>
<sequence length="112" mass="12138">MRPAAASNSSNSVDGSGFQHWNSPVPYLFAGLALTLGLIAMALLILACSYKTSPSNSPPDHEAEENTHHKEVMIQSLEMEPKIVVVMAGDHNPTYLAKPFLSDLLYDLLEGI</sequence>
<evidence type="ECO:0000313" key="10">
    <source>
        <dbReference type="Proteomes" id="UP000467840"/>
    </source>
</evidence>
<keyword evidence="3" id="KW-0813">Transport</keyword>
<dbReference type="GO" id="GO:0016020">
    <property type="term" value="C:membrane"/>
    <property type="evidence" value="ECO:0007669"/>
    <property type="project" value="UniProtKB-SubCell"/>
</dbReference>
<gene>
    <name evidence="9" type="ORF">GH714_043160</name>
</gene>
<dbReference type="Proteomes" id="UP000467840">
    <property type="component" value="Unassembled WGS sequence"/>
</dbReference>
<keyword evidence="6 8" id="KW-1133">Transmembrane helix</keyword>
<name>A0A6A6K1P2_HEVBR</name>
<keyword evidence="7 8" id="KW-0472">Membrane</keyword>
<feature type="transmembrane region" description="Helical" evidence="8">
    <location>
        <begin position="27"/>
        <end position="48"/>
    </location>
</feature>
<evidence type="ECO:0000256" key="4">
    <source>
        <dbReference type="ARBA" id="ARBA00022692"/>
    </source>
</evidence>
<comment type="caution">
    <text evidence="9">The sequence shown here is derived from an EMBL/GenBank/DDBJ whole genome shotgun (WGS) entry which is preliminary data.</text>
</comment>
<accession>A0A6A6K1P2</accession>
<organism evidence="9 10">
    <name type="scientific">Hevea brasiliensis</name>
    <name type="common">Para rubber tree</name>
    <name type="synonym">Siphonia brasiliensis</name>
    <dbReference type="NCBI Taxonomy" id="3981"/>
    <lineage>
        <taxon>Eukaryota</taxon>
        <taxon>Viridiplantae</taxon>
        <taxon>Streptophyta</taxon>
        <taxon>Embryophyta</taxon>
        <taxon>Tracheophyta</taxon>
        <taxon>Spermatophyta</taxon>
        <taxon>Magnoliopsida</taxon>
        <taxon>eudicotyledons</taxon>
        <taxon>Gunneridae</taxon>
        <taxon>Pentapetalae</taxon>
        <taxon>rosids</taxon>
        <taxon>fabids</taxon>
        <taxon>Malpighiales</taxon>
        <taxon>Euphorbiaceae</taxon>
        <taxon>Crotonoideae</taxon>
        <taxon>Micrandreae</taxon>
        <taxon>Hevea</taxon>
    </lineage>
</organism>
<evidence type="ECO:0000256" key="5">
    <source>
        <dbReference type="ARBA" id="ARBA00022970"/>
    </source>
</evidence>
<keyword evidence="10" id="KW-1185">Reference proteome</keyword>
<dbReference type="PANTHER" id="PTHR33228">
    <property type="entry name" value="PROTEIN GLUTAMINE DUMPER 4-RELATED"/>
    <property type="match status" value="1"/>
</dbReference>